<keyword evidence="1" id="KW-0812">Transmembrane</keyword>
<reference evidence="2 3" key="1">
    <citation type="submission" date="2019-03" db="EMBL/GenBank/DDBJ databases">
        <title>Genomics of glacier-inhabiting Cryobacterium strains.</title>
        <authorList>
            <person name="Liu Q."/>
            <person name="Xin Y.-H."/>
        </authorList>
    </citation>
    <scope>NUCLEOTIDE SEQUENCE [LARGE SCALE GENOMIC DNA]</scope>
    <source>
        <strain evidence="2 3">RHLS22-1</strain>
    </source>
</reference>
<proteinExistence type="predicted"/>
<sequence>MIERTYNGFYLVCLAIFTLAFWSIVYGTANLRRDAMAQATLPRGLRAADNLRFRRPAAAPHVLPAMDHDADPAHARPRPN</sequence>
<feature type="transmembrane region" description="Helical" evidence="1">
    <location>
        <begin position="6"/>
        <end position="26"/>
    </location>
</feature>
<dbReference type="OrthoDB" id="4935330at2"/>
<evidence type="ECO:0000313" key="2">
    <source>
        <dbReference type="EMBL" id="TFC04390.1"/>
    </source>
</evidence>
<dbReference type="RefSeq" id="WP_134452926.1">
    <property type="nucleotide sequence ID" value="NZ_SOFL01000014.1"/>
</dbReference>
<dbReference type="Proteomes" id="UP000297907">
    <property type="component" value="Unassembled WGS sequence"/>
</dbReference>
<dbReference type="EMBL" id="SOFL01000014">
    <property type="protein sequence ID" value="TFC04390.1"/>
    <property type="molecule type" value="Genomic_DNA"/>
</dbReference>
<protein>
    <submittedName>
        <fullName evidence="2">Uncharacterized protein</fullName>
    </submittedName>
</protein>
<gene>
    <name evidence="2" type="ORF">E3O42_05190</name>
</gene>
<keyword evidence="1" id="KW-0472">Membrane</keyword>
<name>A0A4R8WBS6_9MICO</name>
<organism evidence="2 3">
    <name type="scientific">Cryobacterium adonitolivorans</name>
    <dbReference type="NCBI Taxonomy" id="1259189"/>
    <lineage>
        <taxon>Bacteria</taxon>
        <taxon>Bacillati</taxon>
        <taxon>Actinomycetota</taxon>
        <taxon>Actinomycetes</taxon>
        <taxon>Micrococcales</taxon>
        <taxon>Microbacteriaceae</taxon>
        <taxon>Cryobacterium</taxon>
    </lineage>
</organism>
<dbReference type="AlphaFoldDB" id="A0A4R8WBS6"/>
<comment type="caution">
    <text evidence="2">The sequence shown here is derived from an EMBL/GenBank/DDBJ whole genome shotgun (WGS) entry which is preliminary data.</text>
</comment>
<evidence type="ECO:0000313" key="3">
    <source>
        <dbReference type="Proteomes" id="UP000297907"/>
    </source>
</evidence>
<evidence type="ECO:0000256" key="1">
    <source>
        <dbReference type="SAM" id="Phobius"/>
    </source>
</evidence>
<keyword evidence="3" id="KW-1185">Reference proteome</keyword>
<accession>A0A4R8WBS6</accession>
<keyword evidence="1" id="KW-1133">Transmembrane helix</keyword>